<keyword evidence="1" id="KW-0479">Metal-binding</keyword>
<dbReference type="GO" id="GO:0008270">
    <property type="term" value="F:zinc ion binding"/>
    <property type="evidence" value="ECO:0007669"/>
    <property type="project" value="UniProtKB-KW"/>
</dbReference>
<name>A0A7D9D8R9_PARCT</name>
<dbReference type="EMBL" id="CACRXK020000181">
    <property type="protein sequence ID" value="CAB3979262.1"/>
    <property type="molecule type" value="Genomic_DNA"/>
</dbReference>
<dbReference type="Proteomes" id="UP001152795">
    <property type="component" value="Unassembled WGS sequence"/>
</dbReference>
<dbReference type="Pfam" id="PF21788">
    <property type="entry name" value="TNP-like_GBD"/>
    <property type="match status" value="1"/>
</dbReference>
<feature type="compositionally biased region" description="Basic and acidic residues" evidence="6">
    <location>
        <begin position="232"/>
        <end position="242"/>
    </location>
</feature>
<sequence length="1033" mass="118237">MDEGREVIEQDNDEGREVTEEDNNEGLELTEEDTDEGLEIMEEDKDEGLEVTEEDKDEGRELEDKDEEEDKDKGPEFIEEDKDEGPEVDIDEDIDVTGNREVAKGIGVTGEGIDTTGDIDCDGGSSLPRTNEFQNKKLLTRLTYFLFLSANYRIPSVKPVDGEYTKELKRKAREEWLRLILRTRETTEEVKQRIEANNIFVCELHFKPECIVTGKRKTLVTGSIPTENLPQKSHEAPSKPERRSLVRKVDTAVVEKPSTSSQIEPRFADMEDFTKQLDQMTIEPWQIDKSYEGEIRIEFYDKSHCAPNYSVVVNSSLEFTIFVFSWPLPDHHLIYKEHKRSIKYLDVHELLQTIENSRFCQGLIEDEDIMSAATNPTGNPDPNPVTIVRHTIPKTIEVQEAHFEVTLFYRSVACDILVDSKHSKESCQPCATASNTVKRAARKKSKASATPAKSKASLQACGPDKLRATVRSTRLQVKDLEDRLQQMQTKIEQQGIGISESLEKDILKIMGGQSLEATPHMKFFWQEQMKLLQSAKMGRRYHPQVIRFALSIHGKSPSAYRELRDSGALILPSERVLRDYKNYFKPKAGINKENVETLREKTSSFTPVQRYVAVVMDEMKIQSNLVFDKVSGELIGFIDLGDPMTNFANLTDEDPIATHALAFLVRGLCTDLKHIIAYFFTGNVTSFHIMPLFWRTVAVLEVSLNLRVCAAVNDGASPNRKFFRLHSKLANEVNCDVVYKTPNIFAPSRFIFFFADSPHLMKTARNCLYNSGYGSRSRLMWNDGQYLIFQHIADLFYSDQDFSLHTLPKLTLDHIVLTSFSKMKVKLAVQVLSKSVAIALRESGKEDVTGTAQFCEMMNGFFDCTNVRSLTEHIRKKNSFIMPYESSEDERLTWLKDVFLNYLESWKQSTLTREGEYTPDARQKMFISSQTYEGLKIAVNSHVDAIKFLLTEGFKYVLAERFMQDILEDYFGHQREKGRRTDNPTAQQFGYNDLTIASQRDIAPVIRGNVGGRYEKVKWHQVSEEPVKKRQKK</sequence>
<reference evidence="7" key="1">
    <citation type="submission" date="2020-04" db="EMBL/GenBank/DDBJ databases">
        <authorList>
            <person name="Alioto T."/>
            <person name="Alioto T."/>
            <person name="Gomez Garrido J."/>
        </authorList>
    </citation>
    <scope>NUCLEOTIDE SEQUENCE</scope>
    <source>
        <strain evidence="7">A484AB</strain>
    </source>
</reference>
<evidence type="ECO:0000313" key="8">
    <source>
        <dbReference type="Proteomes" id="UP001152795"/>
    </source>
</evidence>
<keyword evidence="5" id="KW-0175">Coiled coil</keyword>
<evidence type="ECO:0000256" key="2">
    <source>
        <dbReference type="ARBA" id="ARBA00022771"/>
    </source>
</evidence>
<dbReference type="Pfam" id="PF21787">
    <property type="entry name" value="TNP-like_RNaseH_N"/>
    <property type="match status" value="1"/>
</dbReference>
<dbReference type="SMART" id="SM00980">
    <property type="entry name" value="THAP"/>
    <property type="match status" value="1"/>
</dbReference>
<feature type="compositionally biased region" description="Basic and acidic residues" evidence="6">
    <location>
        <begin position="1"/>
        <end position="18"/>
    </location>
</feature>
<comment type="caution">
    <text evidence="7">The sequence shown here is derived from an EMBL/GenBank/DDBJ whole genome shotgun (WGS) entry which is preliminary data.</text>
</comment>
<feature type="region of interest" description="Disordered" evidence="6">
    <location>
        <begin position="223"/>
        <end position="242"/>
    </location>
</feature>
<dbReference type="GO" id="GO:0003677">
    <property type="term" value="F:DNA binding"/>
    <property type="evidence" value="ECO:0007669"/>
    <property type="project" value="UniProtKB-KW"/>
</dbReference>
<evidence type="ECO:0000256" key="1">
    <source>
        <dbReference type="ARBA" id="ARBA00022723"/>
    </source>
</evidence>
<keyword evidence="3" id="KW-0862">Zinc</keyword>
<evidence type="ECO:0000256" key="5">
    <source>
        <dbReference type="SAM" id="Coils"/>
    </source>
</evidence>
<dbReference type="InterPro" id="IPR006612">
    <property type="entry name" value="THAP_Znf"/>
</dbReference>
<proteinExistence type="predicted"/>
<feature type="region of interest" description="Disordered" evidence="6">
    <location>
        <begin position="440"/>
        <end position="460"/>
    </location>
</feature>
<dbReference type="InterPro" id="IPR048366">
    <property type="entry name" value="TNP-like_GBD"/>
</dbReference>
<accession>A0A7D9D8R9</accession>
<organism evidence="7 8">
    <name type="scientific">Paramuricea clavata</name>
    <name type="common">Red gorgonian</name>
    <name type="synonym">Violescent sea-whip</name>
    <dbReference type="NCBI Taxonomy" id="317549"/>
    <lineage>
        <taxon>Eukaryota</taxon>
        <taxon>Metazoa</taxon>
        <taxon>Cnidaria</taxon>
        <taxon>Anthozoa</taxon>
        <taxon>Octocorallia</taxon>
        <taxon>Malacalcyonacea</taxon>
        <taxon>Plexauridae</taxon>
        <taxon>Paramuricea</taxon>
    </lineage>
</organism>
<keyword evidence="2" id="KW-0863">Zinc-finger</keyword>
<feature type="compositionally biased region" description="Acidic residues" evidence="6">
    <location>
        <begin position="19"/>
        <end position="56"/>
    </location>
</feature>
<gene>
    <name evidence="7" type="ORF">PACLA_8A016867</name>
</gene>
<evidence type="ECO:0000256" key="4">
    <source>
        <dbReference type="ARBA" id="ARBA00023125"/>
    </source>
</evidence>
<feature type="compositionally biased region" description="Acidic residues" evidence="6">
    <location>
        <begin position="77"/>
        <end position="93"/>
    </location>
</feature>
<feature type="coiled-coil region" evidence="5">
    <location>
        <begin position="470"/>
        <end position="497"/>
    </location>
</feature>
<dbReference type="AlphaFoldDB" id="A0A7D9D8R9"/>
<evidence type="ECO:0000256" key="3">
    <source>
        <dbReference type="ARBA" id="ARBA00022833"/>
    </source>
</evidence>
<dbReference type="InterPro" id="IPR048365">
    <property type="entry name" value="TNP-like_RNaseH_N"/>
</dbReference>
<evidence type="ECO:0000313" key="7">
    <source>
        <dbReference type="EMBL" id="CAB3979262.1"/>
    </source>
</evidence>
<keyword evidence="4" id="KW-0238">DNA-binding</keyword>
<protein>
    <submittedName>
        <fullName evidence="7">Transposable element P transposase</fullName>
    </submittedName>
</protein>
<feature type="compositionally biased region" description="Low complexity" evidence="6">
    <location>
        <begin position="447"/>
        <end position="457"/>
    </location>
</feature>
<feature type="region of interest" description="Disordered" evidence="6">
    <location>
        <begin position="1"/>
        <end position="93"/>
    </location>
</feature>
<keyword evidence="8" id="KW-1185">Reference proteome</keyword>
<evidence type="ECO:0000256" key="6">
    <source>
        <dbReference type="SAM" id="MobiDB-lite"/>
    </source>
</evidence>
<dbReference type="OrthoDB" id="2441813at2759"/>